<dbReference type="OrthoDB" id="9772064at2"/>
<reference evidence="2 3" key="1">
    <citation type="submission" date="2019-01" db="EMBL/GenBank/DDBJ databases">
        <title>Pseudolysobacter antarctica gen. nov., sp. nov., isolated from Fildes Peninsula, Antarctica.</title>
        <authorList>
            <person name="Wei Z."/>
            <person name="Peng F."/>
        </authorList>
    </citation>
    <scope>NUCLEOTIDE SEQUENCE [LARGE SCALE GENOMIC DNA]</scope>
    <source>
        <strain evidence="2 3">AQ6-296</strain>
    </source>
</reference>
<dbReference type="GO" id="GO:0003677">
    <property type="term" value="F:DNA binding"/>
    <property type="evidence" value="ECO:0007669"/>
    <property type="project" value="InterPro"/>
</dbReference>
<name>A0A411HEU6_9GAMM</name>
<gene>
    <name evidence="2" type="ORF">ELE36_00510</name>
</gene>
<accession>A0A411HEU6</accession>
<dbReference type="KEGG" id="xbc:ELE36_00510"/>
<dbReference type="InterPro" id="IPR001387">
    <property type="entry name" value="Cro/C1-type_HTH"/>
</dbReference>
<evidence type="ECO:0000313" key="3">
    <source>
        <dbReference type="Proteomes" id="UP000291562"/>
    </source>
</evidence>
<dbReference type="Gene3D" id="1.10.260.40">
    <property type="entry name" value="lambda repressor-like DNA-binding domains"/>
    <property type="match status" value="1"/>
</dbReference>
<protein>
    <submittedName>
        <fullName evidence="2">XRE family transcriptional regulator</fullName>
    </submittedName>
</protein>
<dbReference type="SMART" id="SM00530">
    <property type="entry name" value="HTH_XRE"/>
    <property type="match status" value="1"/>
</dbReference>
<dbReference type="AlphaFoldDB" id="A0A411HEU6"/>
<dbReference type="Proteomes" id="UP000291562">
    <property type="component" value="Chromosome"/>
</dbReference>
<organism evidence="2 3">
    <name type="scientific">Pseudolysobacter antarcticus</name>
    <dbReference type="NCBI Taxonomy" id="2511995"/>
    <lineage>
        <taxon>Bacteria</taxon>
        <taxon>Pseudomonadati</taxon>
        <taxon>Pseudomonadota</taxon>
        <taxon>Gammaproteobacteria</taxon>
        <taxon>Lysobacterales</taxon>
        <taxon>Rhodanobacteraceae</taxon>
        <taxon>Pseudolysobacter</taxon>
    </lineage>
</organism>
<dbReference type="CDD" id="cd00093">
    <property type="entry name" value="HTH_XRE"/>
    <property type="match status" value="1"/>
</dbReference>
<feature type="domain" description="HTH cro/C1-type" evidence="1">
    <location>
        <begin position="18"/>
        <end position="73"/>
    </location>
</feature>
<dbReference type="SUPFAM" id="SSF47413">
    <property type="entry name" value="lambda repressor-like DNA-binding domains"/>
    <property type="match status" value="1"/>
</dbReference>
<sequence>MKNSSTAKVPIGRLADRIRLARRNAKLSQTALAQRVGVTPSAVAQWEHPDGTKPGVDRLQAIATATGAAFEWLATGGGDQRRRRGGGDATPAVVVESFAQDLAEELLLDRFRALPKRARDLLSSLLVELTSARR</sequence>
<evidence type="ECO:0000313" key="2">
    <source>
        <dbReference type="EMBL" id="QBB68979.1"/>
    </source>
</evidence>
<dbReference type="PROSITE" id="PS50943">
    <property type="entry name" value="HTH_CROC1"/>
    <property type="match status" value="1"/>
</dbReference>
<dbReference type="EMBL" id="CP035704">
    <property type="protein sequence ID" value="QBB68979.1"/>
    <property type="molecule type" value="Genomic_DNA"/>
</dbReference>
<dbReference type="Pfam" id="PF01381">
    <property type="entry name" value="HTH_3"/>
    <property type="match status" value="1"/>
</dbReference>
<keyword evidence="3" id="KW-1185">Reference proteome</keyword>
<dbReference type="InterPro" id="IPR010982">
    <property type="entry name" value="Lambda_DNA-bd_dom_sf"/>
</dbReference>
<proteinExistence type="predicted"/>
<evidence type="ECO:0000259" key="1">
    <source>
        <dbReference type="PROSITE" id="PS50943"/>
    </source>
</evidence>